<evidence type="ECO:0000313" key="2">
    <source>
        <dbReference type="Proteomes" id="UP000030672"/>
    </source>
</evidence>
<accession>A0A074VDY1</accession>
<organism evidence="1 2">
    <name type="scientific">Aureobasidium melanogenum (strain CBS 110374)</name>
    <name type="common">Aureobasidium pullulans var. melanogenum</name>
    <dbReference type="NCBI Taxonomy" id="1043003"/>
    <lineage>
        <taxon>Eukaryota</taxon>
        <taxon>Fungi</taxon>
        <taxon>Dikarya</taxon>
        <taxon>Ascomycota</taxon>
        <taxon>Pezizomycotina</taxon>
        <taxon>Dothideomycetes</taxon>
        <taxon>Dothideomycetidae</taxon>
        <taxon>Dothideales</taxon>
        <taxon>Saccotheciaceae</taxon>
        <taxon>Aureobasidium</taxon>
    </lineage>
</organism>
<dbReference type="Proteomes" id="UP000030672">
    <property type="component" value="Unassembled WGS sequence"/>
</dbReference>
<sequence>MTSYFAYWTNWWNDVDQQMRNLAGENELLRKEYEETVKCMTVLRDQNRALSLWRDDTMKQQKQLQARGRAKNDQIRELQKEVLRYKKTISSSNSCPTQLSDTTIQSKMDALFHAVRDWAVDSVRRDSALFDSMDEGVSEWLYHQIPRGKEGSSTHKVNALVVFVSKALVQSSNQNWVFGVAAEKSDSLIAMANRLNAKIESIPALAVEKKKQWVMLTNGLISKDEDSVEESLDVWTQVIVQKVEQYLGQEGRDLESPTIAGLRFAIRPHIHVIQALHHQEADYSIVLLTATKENFRRKFLPDRMDEVNGEEGGVVQASFFPIVYKDVVIDKKVERVVICKAKVMVGP</sequence>
<protein>
    <submittedName>
        <fullName evidence="1">Uncharacterized protein</fullName>
    </submittedName>
</protein>
<dbReference type="AlphaFoldDB" id="A0A074VDY1"/>
<dbReference type="EMBL" id="KL584851">
    <property type="protein sequence ID" value="KEQ58935.1"/>
    <property type="molecule type" value="Genomic_DNA"/>
</dbReference>
<name>A0A074VDY1_AURM1</name>
<dbReference type="RefSeq" id="XP_040875958.1">
    <property type="nucleotide sequence ID" value="XM_041028775.1"/>
</dbReference>
<dbReference type="HOGENOM" id="CLU_799200_0_0_1"/>
<reference evidence="1 2" key="1">
    <citation type="journal article" date="2014" name="BMC Genomics">
        <title>Genome sequencing of four Aureobasidium pullulans varieties: biotechnological potential, stress tolerance, and description of new species.</title>
        <authorList>
            <person name="Gostin Ar C."/>
            <person name="Ohm R.A."/>
            <person name="Kogej T."/>
            <person name="Sonjak S."/>
            <person name="Turk M."/>
            <person name="Zajc J."/>
            <person name="Zalar P."/>
            <person name="Grube M."/>
            <person name="Sun H."/>
            <person name="Han J."/>
            <person name="Sharma A."/>
            <person name="Chiniquy J."/>
            <person name="Ngan C.Y."/>
            <person name="Lipzen A."/>
            <person name="Barry K."/>
            <person name="Grigoriev I.V."/>
            <person name="Gunde-Cimerman N."/>
        </authorList>
    </citation>
    <scope>NUCLEOTIDE SEQUENCE [LARGE SCALE GENOMIC DNA]</scope>
    <source>
        <strain evidence="1 2">CBS 110374</strain>
    </source>
</reference>
<evidence type="ECO:0000313" key="1">
    <source>
        <dbReference type="EMBL" id="KEQ58935.1"/>
    </source>
</evidence>
<keyword evidence="2" id="KW-1185">Reference proteome</keyword>
<dbReference type="STRING" id="1043003.A0A074VDY1"/>
<proteinExistence type="predicted"/>
<dbReference type="GeneID" id="63922148"/>
<gene>
    <name evidence="1" type="ORF">M437DRAFT_88198</name>
</gene>